<evidence type="ECO:0000256" key="1">
    <source>
        <dbReference type="SAM" id="MobiDB-lite"/>
    </source>
</evidence>
<protein>
    <submittedName>
        <fullName evidence="2">Uncharacterized protein</fullName>
    </submittedName>
</protein>
<evidence type="ECO:0000313" key="2">
    <source>
        <dbReference type="EMBL" id="MES1919372.1"/>
    </source>
</evidence>
<keyword evidence="3" id="KW-1185">Reference proteome</keyword>
<feature type="region of interest" description="Disordered" evidence="1">
    <location>
        <begin position="16"/>
        <end position="40"/>
    </location>
</feature>
<evidence type="ECO:0000313" key="3">
    <source>
        <dbReference type="Proteomes" id="UP001439008"/>
    </source>
</evidence>
<organism evidence="2 3">
    <name type="scientific">Bonamia ostreae</name>
    <dbReference type="NCBI Taxonomy" id="126728"/>
    <lineage>
        <taxon>Eukaryota</taxon>
        <taxon>Sar</taxon>
        <taxon>Rhizaria</taxon>
        <taxon>Endomyxa</taxon>
        <taxon>Ascetosporea</taxon>
        <taxon>Haplosporida</taxon>
        <taxon>Bonamia</taxon>
    </lineage>
</organism>
<name>A0ABV2AJF6_9EUKA</name>
<reference evidence="2 3" key="1">
    <citation type="journal article" date="2024" name="BMC Biol.">
        <title>Comparative genomics of Ascetosporea gives new insight into the evolutionary basis for animal parasitism in Rhizaria.</title>
        <authorList>
            <person name="Hiltunen Thoren M."/>
            <person name="Onut-Brannstrom I."/>
            <person name="Alfjorden A."/>
            <person name="Peckova H."/>
            <person name="Swords F."/>
            <person name="Hooper C."/>
            <person name="Holzer A.S."/>
            <person name="Bass D."/>
            <person name="Burki F."/>
        </authorList>
    </citation>
    <scope>NUCLEOTIDE SEQUENCE [LARGE SCALE GENOMIC DNA]</scope>
    <source>
        <strain evidence="2">20-A016</strain>
    </source>
</reference>
<sequence>MFEAKKEHLQKLNSLFAEAKTKRKQNKAPRKTYSDTKAFPKKTPKMGFKFGEKHLEKNPDLLYSATSTCFSFDSAELASLDSDGETEDEKIAPLSFSVTVNDEHIYIPQKQNYAAFDISNDGFAIVPEFQEVLPKEDAQSVVLSKKSFQHRDNRFRNLKKRKAVSLVVDTLFHKWDSNYVSDNV</sequence>
<dbReference type="Proteomes" id="UP001439008">
    <property type="component" value="Unassembled WGS sequence"/>
</dbReference>
<proteinExistence type="predicted"/>
<dbReference type="EMBL" id="JBDODL010000270">
    <property type="protein sequence ID" value="MES1919372.1"/>
    <property type="molecule type" value="Genomic_DNA"/>
</dbReference>
<comment type="caution">
    <text evidence="2">The sequence shown here is derived from an EMBL/GenBank/DDBJ whole genome shotgun (WGS) entry which is preliminary data.</text>
</comment>
<gene>
    <name evidence="2" type="ORF">MHBO_001217</name>
</gene>
<accession>A0ABV2AJF6</accession>
<feature type="compositionally biased region" description="Basic residues" evidence="1">
    <location>
        <begin position="21"/>
        <end position="30"/>
    </location>
</feature>